<feature type="compositionally biased region" description="Acidic residues" evidence="11">
    <location>
        <begin position="188"/>
        <end position="207"/>
    </location>
</feature>
<evidence type="ECO:0000256" key="3">
    <source>
        <dbReference type="ARBA" id="ARBA00022517"/>
    </source>
</evidence>
<dbReference type="GO" id="GO:0005524">
    <property type="term" value="F:ATP binding"/>
    <property type="evidence" value="ECO:0007669"/>
    <property type="project" value="UniProtKB-KW"/>
</dbReference>
<feature type="region of interest" description="LID" evidence="10">
    <location>
        <begin position="113"/>
        <end position="123"/>
    </location>
</feature>
<dbReference type="Pfam" id="PF13238">
    <property type="entry name" value="AAA_18"/>
    <property type="match status" value="1"/>
</dbReference>
<keyword evidence="13" id="KW-1185">Reference proteome</keyword>
<dbReference type="HAMAP" id="MF_00039">
    <property type="entry name" value="Adenylate_kinase_AK6"/>
    <property type="match status" value="1"/>
</dbReference>
<comment type="similarity">
    <text evidence="10">Belongs to the adenylate kinase family. AK6 subfamily.</text>
</comment>
<dbReference type="EC" id="2.7.4.3" evidence="10"/>
<dbReference type="GO" id="GO:0016887">
    <property type="term" value="F:ATP hydrolysis activity"/>
    <property type="evidence" value="ECO:0007669"/>
    <property type="project" value="UniProtKB-UniRule"/>
</dbReference>
<dbReference type="FunFam" id="3.40.50.300:FF:000372">
    <property type="entry name" value="Adenylate kinase isoenzyme 6 homolog"/>
    <property type="match status" value="1"/>
</dbReference>
<gene>
    <name evidence="12" type="ORF">PACTADRAFT_37213</name>
</gene>
<proteinExistence type="inferred from homology"/>
<keyword evidence="9 10" id="KW-0539">Nucleus</keyword>
<keyword evidence="8 10" id="KW-0067">ATP-binding</keyword>
<dbReference type="EMBL" id="KV454011">
    <property type="protein sequence ID" value="ODV97545.1"/>
    <property type="molecule type" value="Genomic_DNA"/>
</dbReference>
<comment type="catalytic activity">
    <reaction evidence="10">
        <text>ATP + H2O = ADP + phosphate + H(+)</text>
        <dbReference type="Rhea" id="RHEA:13065"/>
        <dbReference type="ChEBI" id="CHEBI:15377"/>
        <dbReference type="ChEBI" id="CHEBI:15378"/>
        <dbReference type="ChEBI" id="CHEBI:30616"/>
        <dbReference type="ChEBI" id="CHEBI:43474"/>
        <dbReference type="ChEBI" id="CHEBI:456216"/>
    </reaction>
</comment>
<keyword evidence="3 10" id="KW-0690">Ribosome biogenesis</keyword>
<dbReference type="GO" id="GO:0005737">
    <property type="term" value="C:cytoplasm"/>
    <property type="evidence" value="ECO:0007669"/>
    <property type="project" value="UniProtKB-SubCell"/>
</dbReference>
<dbReference type="Proteomes" id="UP000094236">
    <property type="component" value="Unassembled WGS sequence"/>
</dbReference>
<dbReference type="GO" id="GO:0006364">
    <property type="term" value="P:rRNA processing"/>
    <property type="evidence" value="ECO:0007669"/>
    <property type="project" value="UniProtKB-KW"/>
</dbReference>
<keyword evidence="6 10" id="KW-0547">Nucleotide-binding</keyword>
<comment type="catalytic activity">
    <reaction evidence="1 10">
        <text>AMP + ATP = 2 ADP</text>
        <dbReference type="Rhea" id="RHEA:12973"/>
        <dbReference type="ChEBI" id="CHEBI:30616"/>
        <dbReference type="ChEBI" id="CHEBI:456215"/>
        <dbReference type="ChEBI" id="CHEBI:456216"/>
        <dbReference type="EC" id="2.7.4.3"/>
    </reaction>
</comment>
<keyword evidence="4 10" id="KW-0698">rRNA processing</keyword>
<feature type="region of interest" description="Disordered" evidence="11">
    <location>
        <begin position="179"/>
        <end position="207"/>
    </location>
</feature>
<name>A0A1E4U0M4_PACTA</name>
<dbReference type="GO" id="GO:0004017">
    <property type="term" value="F:AMP kinase activity"/>
    <property type="evidence" value="ECO:0007669"/>
    <property type="project" value="UniProtKB-UniRule"/>
</dbReference>
<feature type="binding site" evidence="10">
    <location>
        <position position="114"/>
    </location>
    <ligand>
        <name>ATP</name>
        <dbReference type="ChEBI" id="CHEBI:30616"/>
    </ligand>
</feature>
<evidence type="ECO:0000256" key="7">
    <source>
        <dbReference type="ARBA" id="ARBA00022777"/>
    </source>
</evidence>
<dbReference type="OrthoDB" id="10251185at2759"/>
<dbReference type="PANTHER" id="PTHR12595">
    <property type="entry name" value="POS9-ACTIVATING FACTOR FAP7-RELATED"/>
    <property type="match status" value="1"/>
</dbReference>
<comment type="subcellular location">
    <subcellularLocation>
        <location evidence="10">Cytoplasm</location>
    </subcellularLocation>
    <subcellularLocation>
        <location evidence="10">Nucleus</location>
    </subcellularLocation>
</comment>
<dbReference type="PANTHER" id="PTHR12595:SF0">
    <property type="entry name" value="ADENYLATE KINASE ISOENZYME 6"/>
    <property type="match status" value="1"/>
</dbReference>
<feature type="binding site" evidence="10">
    <location>
        <position position="20"/>
    </location>
    <ligand>
        <name>ATP</name>
        <dbReference type="ChEBI" id="CHEBI:30616"/>
    </ligand>
</feature>
<evidence type="ECO:0000256" key="10">
    <source>
        <dbReference type="HAMAP-Rule" id="MF_03173"/>
    </source>
</evidence>
<evidence type="ECO:0000256" key="11">
    <source>
        <dbReference type="SAM" id="MobiDB-lite"/>
    </source>
</evidence>
<evidence type="ECO:0000256" key="5">
    <source>
        <dbReference type="ARBA" id="ARBA00022679"/>
    </source>
</evidence>
<evidence type="ECO:0000313" key="12">
    <source>
        <dbReference type="EMBL" id="ODV97545.1"/>
    </source>
</evidence>
<comment type="subunit">
    <text evidence="10">Interacts with small ribosomal subunit protein uS11. Not a structural component of 43S pre-ribosomes, but transiently interacts with them by binding to uS11.</text>
</comment>
<sequence length="207" mass="23632">MSDRRLLPNILITGTPGCGKTAHARNLVDKIPELKHFQISDIAKSRNAIVGYDEARDTSVVDEDKLLDSIEADLEAGGVVIDWHCCDIFPERLIDLVIVLRCDNGILFDRLKERKYKQSKIDENLDVEIMDVIAQEAKESYVPEIVIELQSEQIENMNENVERIVTWFENWKKDHKDGVSNLLGNNESEIETETESENDESENDEST</sequence>
<feature type="binding site" evidence="10">
    <location>
        <position position="19"/>
    </location>
    <ligand>
        <name>ATP</name>
        <dbReference type="ChEBI" id="CHEBI:30616"/>
    </ligand>
</feature>
<evidence type="ECO:0000256" key="6">
    <source>
        <dbReference type="ARBA" id="ARBA00022741"/>
    </source>
</evidence>
<feature type="region of interest" description="NMPbind" evidence="10">
    <location>
        <begin position="38"/>
        <end position="61"/>
    </location>
</feature>
<dbReference type="STRING" id="669874.A0A1E4U0M4"/>
<reference evidence="13" key="1">
    <citation type="submission" date="2016-05" db="EMBL/GenBank/DDBJ databases">
        <title>Comparative genomics of biotechnologically important yeasts.</title>
        <authorList>
            <consortium name="DOE Joint Genome Institute"/>
            <person name="Riley R."/>
            <person name="Haridas S."/>
            <person name="Wolfe K.H."/>
            <person name="Lopes M.R."/>
            <person name="Hittinger C.T."/>
            <person name="Goker M."/>
            <person name="Salamov A."/>
            <person name="Wisecaver J."/>
            <person name="Long T.M."/>
            <person name="Aerts A.L."/>
            <person name="Barry K."/>
            <person name="Choi C."/>
            <person name="Clum A."/>
            <person name="Coughlan A.Y."/>
            <person name="Deshpande S."/>
            <person name="Douglass A.P."/>
            <person name="Hanson S.J."/>
            <person name="Klenk H.-P."/>
            <person name="Labutti K."/>
            <person name="Lapidus A."/>
            <person name="Lindquist E."/>
            <person name="Lipzen A."/>
            <person name="Meier-Kolthoff J.P."/>
            <person name="Ohm R.A."/>
            <person name="Otillar R.P."/>
            <person name="Pangilinan J."/>
            <person name="Peng Y."/>
            <person name="Rokas A."/>
            <person name="Rosa C.A."/>
            <person name="Scheuner C."/>
            <person name="Sibirny A.A."/>
            <person name="Slot J.C."/>
            <person name="Stielow J.B."/>
            <person name="Sun H."/>
            <person name="Kurtzman C.P."/>
            <person name="Blackwell M."/>
            <person name="Grigoriev I.V."/>
            <person name="Jeffries T.W."/>
        </authorList>
    </citation>
    <scope>NUCLEOTIDE SEQUENCE [LARGE SCALE GENOMIC DNA]</scope>
    <source>
        <strain evidence="13">NRRL Y-2460</strain>
    </source>
</reference>
<accession>A0A1E4U0M4</accession>
<keyword evidence="2 10" id="KW-0963">Cytoplasm</keyword>
<dbReference type="GO" id="GO:0005634">
    <property type="term" value="C:nucleus"/>
    <property type="evidence" value="ECO:0007669"/>
    <property type="project" value="UniProtKB-SubCell"/>
</dbReference>
<dbReference type="GO" id="GO:0042274">
    <property type="term" value="P:ribosomal small subunit biogenesis"/>
    <property type="evidence" value="ECO:0007669"/>
    <property type="project" value="UniProtKB-UniRule"/>
</dbReference>
<organism evidence="12 13">
    <name type="scientific">Pachysolen tannophilus NRRL Y-2460</name>
    <dbReference type="NCBI Taxonomy" id="669874"/>
    <lineage>
        <taxon>Eukaryota</taxon>
        <taxon>Fungi</taxon>
        <taxon>Dikarya</taxon>
        <taxon>Ascomycota</taxon>
        <taxon>Saccharomycotina</taxon>
        <taxon>Pichiomycetes</taxon>
        <taxon>Pachysolenaceae</taxon>
        <taxon>Pachysolen</taxon>
    </lineage>
</organism>
<dbReference type="InterPro" id="IPR020618">
    <property type="entry name" value="Adenyl_kinase_AK6"/>
</dbReference>
<evidence type="ECO:0000313" key="13">
    <source>
        <dbReference type="Proteomes" id="UP000094236"/>
    </source>
</evidence>
<keyword evidence="5 10" id="KW-0808">Transferase</keyword>
<feature type="binding site" evidence="10">
    <location>
        <position position="17"/>
    </location>
    <ligand>
        <name>ATP</name>
        <dbReference type="ChEBI" id="CHEBI:30616"/>
    </ligand>
</feature>
<evidence type="ECO:0000256" key="8">
    <source>
        <dbReference type="ARBA" id="ARBA00022840"/>
    </source>
</evidence>
<comment type="caution">
    <text evidence="10">Lacks conserved residue(s) required for the propagation of feature annotation.</text>
</comment>
<feature type="binding site" evidence="10">
    <location>
        <position position="21"/>
    </location>
    <ligand>
        <name>ATP</name>
        <dbReference type="ChEBI" id="CHEBI:30616"/>
    </ligand>
</feature>
<evidence type="ECO:0000256" key="4">
    <source>
        <dbReference type="ARBA" id="ARBA00022552"/>
    </source>
</evidence>
<keyword evidence="7 10" id="KW-0418">Kinase</keyword>
<dbReference type="InterPro" id="IPR027417">
    <property type="entry name" value="P-loop_NTPase"/>
</dbReference>
<dbReference type="AlphaFoldDB" id="A0A1E4U0M4"/>
<dbReference type="SUPFAM" id="SSF52540">
    <property type="entry name" value="P-loop containing nucleoside triphosphate hydrolases"/>
    <property type="match status" value="1"/>
</dbReference>
<evidence type="ECO:0000256" key="9">
    <source>
        <dbReference type="ARBA" id="ARBA00023242"/>
    </source>
</evidence>
<evidence type="ECO:0000256" key="2">
    <source>
        <dbReference type="ARBA" id="ARBA00022490"/>
    </source>
</evidence>
<protein>
    <recommendedName>
        <fullName evidence="10">Adenylate kinase isoenzyme 6 homolog</fullName>
        <shortName evidence="10">AK6</shortName>
        <ecNumber evidence="10">2.7.4.3</ecNumber>
    </recommendedName>
    <alternativeName>
        <fullName evidence="10">Dual activity adenylate kinase/ATPase</fullName>
        <shortName evidence="10">AK/ATPase</shortName>
    </alternativeName>
</protein>
<evidence type="ECO:0000256" key="1">
    <source>
        <dbReference type="ARBA" id="ARBA00000582"/>
    </source>
</evidence>
<dbReference type="Gene3D" id="3.40.50.300">
    <property type="entry name" value="P-loop containing nucleotide triphosphate hydrolases"/>
    <property type="match status" value="1"/>
</dbReference>
<comment type="function">
    <text evidence="10">Broad-specificity nucleoside monophosphate (NMP) kinase that catalyzes the reversible transfer of the terminal phosphate group between nucleoside triphosphates and monophosphates. Has also ATPase activity. Involved in the late cytoplasmic maturation steps of the 40S ribosomal particles, specifically 18S rRNA maturation. While NMP activity is not required for ribosome maturation, ATPase activity is. Associates transiently with small ribosomal subunit protein uS11. ATP hydrolysis breaks the interaction with uS11. May temporarily remove uS11 from the ribosome to enable a conformational change of the ribosomal RNA that is needed for the final maturation step of the small ribosomal subunit. Its NMP activity may have a role in nuclear energy homeostasis.</text>
</comment>